<feature type="domain" description="Xaa-Pro dipeptidyl-peptidase C-terminal" evidence="2">
    <location>
        <begin position="323"/>
        <end position="566"/>
    </location>
</feature>
<dbReference type="Proteomes" id="UP000327294">
    <property type="component" value="Chromosome"/>
</dbReference>
<evidence type="ECO:0000256" key="1">
    <source>
        <dbReference type="ARBA" id="ARBA00022801"/>
    </source>
</evidence>
<evidence type="ECO:0000313" key="4">
    <source>
        <dbReference type="Proteomes" id="UP000327294"/>
    </source>
</evidence>
<dbReference type="InterPro" id="IPR029058">
    <property type="entry name" value="AB_hydrolase_fold"/>
</dbReference>
<dbReference type="InterPro" id="IPR050585">
    <property type="entry name" value="Xaa-Pro_dipeptidyl-ppase/CocE"/>
</dbReference>
<organism evidence="3 4">
    <name type="scientific">Streptomyces phaeolivaceus</name>
    <dbReference type="NCBI Taxonomy" id="2653200"/>
    <lineage>
        <taxon>Bacteria</taxon>
        <taxon>Bacillati</taxon>
        <taxon>Actinomycetota</taxon>
        <taxon>Actinomycetes</taxon>
        <taxon>Kitasatosporales</taxon>
        <taxon>Streptomycetaceae</taxon>
        <taxon>Streptomyces</taxon>
    </lineage>
</organism>
<sequence>MSAPGTAAGTSGGPEMLVERDVAIPMSDGAVLRANVYRPADGGRCPVIVSATPYGKDVHVRNLFPSVWQVLLDHYPEVLEASSGQHMIWECIDPEVWVCHGYAVVQMDVRGTGKSAGFMEPNSPAQIDDCCDAIAWAGEQPWSSGSVGLVGLGYITAANWRVAARKAPCLKAIIPCQGTYDFYRDRTHNDGIYSSGFTTHWWEREGKNNQHGNPACTLPDMYTGEVNTGPPLSEEELVRNRVDYPGEILAHPLLDEWHQARTADLAAIDLPALVVANWGGLGLQSRGTINGWKGLSSPEKWLLVEDGSYFFTFFTPERVALFRAFFDRHLKGIDNDFDLSRVSVAVRTVDGGADIVEGSDWPLPSTTLRSLHLDFAENMLSPTAPERPTQASYSPFEDAVILSTAPLEEELTLAGPLASRLWLSCETPDTDLFITVQAFAPDGEEVTFLAAVDPAAPLTQGWLRVSQRKLDPDRSTELEPLHTHDERQPLVPGEVYEVTVSLWPTSLRLPAGSRLQLTIAGRDFERAEGQKPVVFMSHDDPRDRPAEIFGGRVTLHSSPEWPSAVVLPVL</sequence>
<gene>
    <name evidence="3" type="ORF">F9278_04875</name>
</gene>
<dbReference type="SUPFAM" id="SSF53474">
    <property type="entry name" value="alpha/beta-Hydrolases"/>
    <property type="match status" value="1"/>
</dbReference>
<accession>A0A5P8JYQ5</accession>
<proteinExistence type="predicted"/>
<dbReference type="SMART" id="SM00939">
    <property type="entry name" value="PepX_C"/>
    <property type="match status" value="1"/>
</dbReference>
<dbReference type="Gene3D" id="1.10.3020.20">
    <property type="match status" value="1"/>
</dbReference>
<keyword evidence="4" id="KW-1185">Reference proteome</keyword>
<dbReference type="InterPro" id="IPR000383">
    <property type="entry name" value="Xaa-Pro-like_dom"/>
</dbReference>
<dbReference type="InterPro" id="IPR008979">
    <property type="entry name" value="Galactose-bd-like_sf"/>
</dbReference>
<dbReference type="InterPro" id="IPR005674">
    <property type="entry name" value="CocE/Ser_esterase"/>
</dbReference>
<dbReference type="Pfam" id="PF08530">
    <property type="entry name" value="PepX_C"/>
    <property type="match status" value="1"/>
</dbReference>
<protein>
    <submittedName>
        <fullName evidence="3">CocE/NonD family hydrolase</fullName>
    </submittedName>
</protein>
<dbReference type="Pfam" id="PF02129">
    <property type="entry name" value="Peptidase_S15"/>
    <property type="match status" value="1"/>
</dbReference>
<dbReference type="InterPro" id="IPR013736">
    <property type="entry name" value="Xaa-Pro_dipept_C"/>
</dbReference>
<evidence type="ECO:0000259" key="2">
    <source>
        <dbReference type="SMART" id="SM00939"/>
    </source>
</evidence>
<dbReference type="PANTHER" id="PTHR43056">
    <property type="entry name" value="PEPTIDASE S9 PROLYL OLIGOPEPTIDASE"/>
    <property type="match status" value="1"/>
</dbReference>
<name>A0A5P8JYQ5_9ACTN</name>
<dbReference type="PANTHER" id="PTHR43056:SF10">
    <property type="entry name" value="COCE_NOND FAMILY, PUTATIVE (AFU_ORTHOLOGUE AFUA_7G00600)-RELATED"/>
    <property type="match status" value="1"/>
</dbReference>
<dbReference type="KEGG" id="sphv:F9278_04875"/>
<dbReference type="Gene3D" id="3.40.50.1820">
    <property type="entry name" value="alpha/beta hydrolase"/>
    <property type="match status" value="1"/>
</dbReference>
<evidence type="ECO:0000313" key="3">
    <source>
        <dbReference type="EMBL" id="QFQ95628.1"/>
    </source>
</evidence>
<dbReference type="Gene3D" id="2.60.120.260">
    <property type="entry name" value="Galactose-binding domain-like"/>
    <property type="match status" value="1"/>
</dbReference>
<dbReference type="AlphaFoldDB" id="A0A5P8JYQ5"/>
<dbReference type="EMBL" id="CP045096">
    <property type="protein sequence ID" value="QFQ95628.1"/>
    <property type="molecule type" value="Genomic_DNA"/>
</dbReference>
<dbReference type="RefSeq" id="WP_152167160.1">
    <property type="nucleotide sequence ID" value="NZ_CP045096.1"/>
</dbReference>
<reference evidence="3 4" key="1">
    <citation type="submission" date="2019-10" db="EMBL/GenBank/DDBJ databases">
        <title>Streptomyces sp. strain GY16 isolated from leaves of Broussonetia papyrifera.</title>
        <authorList>
            <person name="Mo P."/>
        </authorList>
    </citation>
    <scope>NUCLEOTIDE SEQUENCE [LARGE SCALE GENOMIC DNA]</scope>
    <source>
        <strain evidence="3 4">GY16</strain>
    </source>
</reference>
<dbReference type="GO" id="GO:0008239">
    <property type="term" value="F:dipeptidyl-peptidase activity"/>
    <property type="evidence" value="ECO:0007669"/>
    <property type="project" value="InterPro"/>
</dbReference>
<keyword evidence="1 3" id="KW-0378">Hydrolase</keyword>
<dbReference type="SUPFAM" id="SSF49785">
    <property type="entry name" value="Galactose-binding domain-like"/>
    <property type="match status" value="1"/>
</dbReference>
<dbReference type="NCBIfam" id="TIGR00976">
    <property type="entry name" value="CocE_NonD"/>
    <property type="match status" value="1"/>
</dbReference>